<keyword evidence="1" id="KW-0812">Transmembrane</keyword>
<accession>A0ABZ0MDK1</accession>
<evidence type="ECO:0000256" key="1">
    <source>
        <dbReference type="SAM" id="Phobius"/>
    </source>
</evidence>
<proteinExistence type="predicted"/>
<sequence>MKLGLRQYVKRRNGVPLGHSQSLGNMLRRAFGAQSFDGFWVYWNPIWSYYLARFVFRPCAAKVGEKLGYWFTFIVSGALHDVIVGLVVGEAIFTFTPFFAVLGVVALGFKVTGYCYPNQHFLIASLFNGSIIVFSFYLSSFFSELLVW</sequence>
<keyword evidence="2" id="KW-0012">Acyltransferase</keyword>
<organism evidence="2 3">
    <name type="scientific">Pseudoalteromonas maricaloris</name>
    <dbReference type="NCBI Taxonomy" id="184924"/>
    <lineage>
        <taxon>Bacteria</taxon>
        <taxon>Pseudomonadati</taxon>
        <taxon>Pseudomonadota</taxon>
        <taxon>Gammaproteobacteria</taxon>
        <taxon>Alteromonadales</taxon>
        <taxon>Pseudoalteromonadaceae</taxon>
        <taxon>Pseudoalteromonas</taxon>
    </lineage>
</organism>
<feature type="transmembrane region" description="Helical" evidence="1">
    <location>
        <begin position="121"/>
        <end position="142"/>
    </location>
</feature>
<name>A0ABZ0MDK1_9GAMM</name>
<protein>
    <submittedName>
        <fullName evidence="2">Acyltransferase</fullName>
    </submittedName>
</protein>
<feature type="transmembrane region" description="Helical" evidence="1">
    <location>
        <begin position="92"/>
        <end position="109"/>
    </location>
</feature>
<reference evidence="2 3" key="1">
    <citation type="submission" date="2023-10" db="EMBL/GenBank/DDBJ databases">
        <title>To unveil natural product biosynthetic capacity in Pseudoalteromonas.</title>
        <authorList>
            <person name="Wang J."/>
        </authorList>
    </citation>
    <scope>NUCLEOTIDE SEQUENCE [LARGE SCALE GENOMIC DNA]</scope>
    <source>
        <strain evidence="2 3">DSM 15914</strain>
    </source>
</reference>
<dbReference type="EMBL" id="CP137578">
    <property type="protein sequence ID" value="WOX29644.1"/>
    <property type="molecule type" value="Genomic_DNA"/>
</dbReference>
<dbReference type="GO" id="GO:0016746">
    <property type="term" value="F:acyltransferase activity"/>
    <property type="evidence" value="ECO:0007669"/>
    <property type="project" value="UniProtKB-KW"/>
</dbReference>
<keyword evidence="2" id="KW-0808">Transferase</keyword>
<feature type="transmembrane region" description="Helical" evidence="1">
    <location>
        <begin position="67"/>
        <end position="86"/>
    </location>
</feature>
<dbReference type="Proteomes" id="UP001304419">
    <property type="component" value="Chromosome 1"/>
</dbReference>
<keyword evidence="3" id="KW-1185">Reference proteome</keyword>
<keyword evidence="1" id="KW-0472">Membrane</keyword>
<gene>
    <name evidence="2" type="ORF">R5H13_05110</name>
</gene>
<dbReference type="RefSeq" id="WP_226899421.1">
    <property type="nucleotide sequence ID" value="NZ_CP137578.1"/>
</dbReference>
<keyword evidence="1" id="KW-1133">Transmembrane helix</keyword>
<evidence type="ECO:0000313" key="2">
    <source>
        <dbReference type="EMBL" id="WOX29644.1"/>
    </source>
</evidence>
<evidence type="ECO:0000313" key="3">
    <source>
        <dbReference type="Proteomes" id="UP001304419"/>
    </source>
</evidence>